<dbReference type="InterPro" id="IPR036938">
    <property type="entry name" value="PAP2/HPO_sf"/>
</dbReference>
<proteinExistence type="inferred from homology"/>
<feature type="transmembrane region" description="Helical" evidence="7">
    <location>
        <begin position="341"/>
        <end position="362"/>
    </location>
</feature>
<feature type="transmembrane region" description="Helical" evidence="7">
    <location>
        <begin position="486"/>
        <end position="503"/>
    </location>
</feature>
<feature type="transmembrane region" description="Helical" evidence="7">
    <location>
        <begin position="382"/>
        <end position="401"/>
    </location>
</feature>
<keyword evidence="4 7" id="KW-0812">Transmembrane</keyword>
<dbReference type="SUPFAM" id="SSF48317">
    <property type="entry name" value="Acid phosphatase/Vanadium-dependent haloperoxidase"/>
    <property type="match status" value="1"/>
</dbReference>
<keyword evidence="3" id="KW-1003">Cell membrane</keyword>
<dbReference type="GO" id="GO:0005886">
    <property type="term" value="C:plasma membrane"/>
    <property type="evidence" value="ECO:0007669"/>
    <property type="project" value="UniProtKB-SubCell"/>
</dbReference>
<dbReference type="AlphaFoldDB" id="A0A1L3GNF8"/>
<feature type="transmembrane region" description="Helical" evidence="7">
    <location>
        <begin position="413"/>
        <end position="433"/>
    </location>
</feature>
<keyword evidence="10" id="KW-1185">Reference proteome</keyword>
<evidence type="ECO:0000256" key="4">
    <source>
        <dbReference type="ARBA" id="ARBA00022692"/>
    </source>
</evidence>
<feature type="transmembrane region" description="Helical" evidence="7">
    <location>
        <begin position="309"/>
        <end position="334"/>
    </location>
</feature>
<keyword evidence="5 7" id="KW-1133">Transmembrane helix</keyword>
<gene>
    <name evidence="9" type="ORF">A7E78_05980</name>
</gene>
<feature type="transmembrane region" description="Helical" evidence="7">
    <location>
        <begin position="65"/>
        <end position="86"/>
    </location>
</feature>
<name>A0A1L3GNF8_9BACT</name>
<feature type="transmembrane region" description="Helical" evidence="7">
    <location>
        <begin position="6"/>
        <end position="27"/>
    </location>
</feature>
<evidence type="ECO:0000256" key="2">
    <source>
        <dbReference type="ARBA" id="ARBA00010792"/>
    </source>
</evidence>
<dbReference type="Pfam" id="PF01569">
    <property type="entry name" value="PAP2"/>
    <property type="match status" value="1"/>
</dbReference>
<feature type="transmembrane region" description="Helical" evidence="7">
    <location>
        <begin position="39"/>
        <end position="59"/>
    </location>
</feature>
<dbReference type="PANTHER" id="PTHR30353">
    <property type="entry name" value="INNER MEMBRANE PROTEIN DEDA-RELATED"/>
    <property type="match status" value="1"/>
</dbReference>
<feature type="transmembrane region" description="Helical" evidence="7">
    <location>
        <begin position="181"/>
        <end position="203"/>
    </location>
</feature>
<evidence type="ECO:0000256" key="1">
    <source>
        <dbReference type="ARBA" id="ARBA00004651"/>
    </source>
</evidence>
<feature type="transmembrane region" description="Helical" evidence="7">
    <location>
        <begin position="260"/>
        <end position="289"/>
    </location>
</feature>
<dbReference type="InterPro" id="IPR032818">
    <property type="entry name" value="DedA-like"/>
</dbReference>
<comment type="similarity">
    <text evidence="2">Belongs to the DedA family.</text>
</comment>
<dbReference type="Pfam" id="PF09335">
    <property type="entry name" value="VTT_dom"/>
    <property type="match status" value="1"/>
</dbReference>
<evidence type="ECO:0000313" key="10">
    <source>
        <dbReference type="Proteomes" id="UP000182517"/>
    </source>
</evidence>
<accession>A0A1L3GNF8</accession>
<protein>
    <recommendedName>
        <fullName evidence="8">Phosphatidic acid phosphatase type 2/haloperoxidase domain-containing protein</fullName>
    </recommendedName>
</protein>
<dbReference type="Gene3D" id="1.20.144.10">
    <property type="entry name" value="Phosphatidic acid phosphatase type 2/haloperoxidase"/>
    <property type="match status" value="1"/>
</dbReference>
<dbReference type="InterPro" id="IPR032816">
    <property type="entry name" value="VTT_dom"/>
</dbReference>
<evidence type="ECO:0000313" key="9">
    <source>
        <dbReference type="EMBL" id="APG27430.1"/>
    </source>
</evidence>
<dbReference type="PANTHER" id="PTHR30353:SF15">
    <property type="entry name" value="INNER MEMBRANE PROTEIN YABI"/>
    <property type="match status" value="1"/>
</dbReference>
<evidence type="ECO:0000256" key="3">
    <source>
        <dbReference type="ARBA" id="ARBA00022475"/>
    </source>
</evidence>
<dbReference type="SMART" id="SM00014">
    <property type="entry name" value="acidPPc"/>
    <property type="match status" value="1"/>
</dbReference>
<comment type="subcellular location">
    <subcellularLocation>
        <location evidence="1">Cell membrane</location>
        <topology evidence="1">Multi-pass membrane protein</topology>
    </subcellularLocation>
</comment>
<feature type="transmembrane region" description="Helical" evidence="7">
    <location>
        <begin position="439"/>
        <end position="457"/>
    </location>
</feature>
<feature type="domain" description="Phosphatidic acid phosphatase type 2/haloperoxidase" evidence="8">
    <location>
        <begin position="341"/>
        <end position="454"/>
    </location>
</feature>
<dbReference type="EMBL" id="CP015519">
    <property type="protein sequence ID" value="APG27430.1"/>
    <property type="molecule type" value="Genomic_DNA"/>
</dbReference>
<feature type="transmembrane region" description="Helical" evidence="7">
    <location>
        <begin position="154"/>
        <end position="175"/>
    </location>
</feature>
<evidence type="ECO:0000256" key="5">
    <source>
        <dbReference type="ARBA" id="ARBA00022989"/>
    </source>
</evidence>
<dbReference type="CDD" id="cd03392">
    <property type="entry name" value="PAP2_like_2"/>
    <property type="match status" value="1"/>
</dbReference>
<evidence type="ECO:0000259" key="8">
    <source>
        <dbReference type="SMART" id="SM00014"/>
    </source>
</evidence>
<reference evidence="9 10" key="1">
    <citation type="journal article" date="2017" name="Genome Announc.">
        <title>Complete Genome Sequences of Two Acetylene-Fermenting Pelobacter acetylenicus Strains.</title>
        <authorList>
            <person name="Sutton J.M."/>
            <person name="Baesman S.M."/>
            <person name="Fierst J.L."/>
            <person name="Poret-Peterson A.T."/>
            <person name="Oremland R.S."/>
            <person name="Dunlap D.S."/>
            <person name="Akob D.M."/>
        </authorList>
    </citation>
    <scope>NUCLEOTIDE SEQUENCE [LARGE SCALE GENOMIC DNA]</scope>
    <source>
        <strain evidence="9 10">SFB93</strain>
    </source>
</reference>
<dbReference type="KEGG" id="pef:A7E78_05980"/>
<dbReference type="Proteomes" id="UP000182517">
    <property type="component" value="Chromosome"/>
</dbReference>
<keyword evidence="6 7" id="KW-0472">Membrane</keyword>
<evidence type="ECO:0000256" key="6">
    <source>
        <dbReference type="ARBA" id="ARBA00023136"/>
    </source>
</evidence>
<organism evidence="9 10">
    <name type="scientific">Syntrophotalea acetylenivorans</name>
    <dbReference type="NCBI Taxonomy" id="1842532"/>
    <lineage>
        <taxon>Bacteria</taxon>
        <taxon>Pseudomonadati</taxon>
        <taxon>Thermodesulfobacteriota</taxon>
        <taxon>Desulfuromonadia</taxon>
        <taxon>Desulfuromonadales</taxon>
        <taxon>Syntrophotaleaceae</taxon>
        <taxon>Syntrophotalea</taxon>
    </lineage>
</organism>
<dbReference type="InterPro" id="IPR000326">
    <property type="entry name" value="PAP2/HPO"/>
</dbReference>
<sequence length="509" mass="56372">MVDAELFMQSFLENIVTLLPGGGLYYLLIGTVALLESIVLIGLLVPGSTLVLLVGFLAAHGKGDMTAIAISALTGALVGDMCSYVLGSRFGTRLLQSNLFRKRLGLIRKAELFFARHGGKSLFLGRFAGPLRGSVPFVAGCSAMRPGAFSRNTLLSCILWGIIYPGLGYLGAASWQKVTQLTGQFSLLLATLVVLFILNSLFWKKFFPRIVKRSQSLWVRLSAAWRSCLSRPGVTALAKRFPRLWSFAADRFSMKKGSGLYLTCGFAFSTLFAGLFFGLLNSFALVARIDQKLYMVFEQLHHPLADRLMLLVSSLANLPALLIFCGLLLLWLVLNNRDFSAAILLVGIGGGQLLVFLGKVFFHRLRPLPFFEQLQSTSASFPSGHAFSALLFVGLLAYYLFGALRYWQSRLMMIILLSFITLVVGLSRCYLGLHWFSDIVAGYLFAAVWLTFLLTTLEVRRRFTGEFPWRSGWQPLNLSARQRTTIMALASGVALYAMVRYLLLQLGLL</sequence>
<dbReference type="STRING" id="1842532.A7E78_05980"/>
<evidence type="ECO:0000256" key="7">
    <source>
        <dbReference type="SAM" id="Phobius"/>
    </source>
</evidence>